<dbReference type="PANTHER" id="PTHR43273">
    <property type="entry name" value="ANAEROBIC SULFATASE-MATURATING ENZYME HOMOLOG ASLB-RELATED"/>
    <property type="match status" value="1"/>
</dbReference>
<dbReference type="InterPro" id="IPR013785">
    <property type="entry name" value="Aldolase_TIM"/>
</dbReference>
<keyword evidence="7" id="KW-0472">Membrane</keyword>
<feature type="transmembrane region" description="Helical" evidence="7">
    <location>
        <begin position="240"/>
        <end position="265"/>
    </location>
</feature>
<evidence type="ECO:0000256" key="6">
    <source>
        <dbReference type="ARBA" id="ARBA00023601"/>
    </source>
</evidence>
<evidence type="ECO:0000313" key="10">
    <source>
        <dbReference type="Proteomes" id="UP001166004"/>
    </source>
</evidence>
<dbReference type="Gene3D" id="3.20.20.70">
    <property type="entry name" value="Aldolase class I"/>
    <property type="match status" value="1"/>
</dbReference>
<evidence type="ECO:0000259" key="8">
    <source>
        <dbReference type="PROSITE" id="PS51918"/>
    </source>
</evidence>
<evidence type="ECO:0000256" key="5">
    <source>
        <dbReference type="ARBA" id="ARBA00023014"/>
    </source>
</evidence>
<organism evidence="9 10">
    <name type="scientific">Pelagibacter ubique</name>
    <dbReference type="NCBI Taxonomy" id="198252"/>
    <lineage>
        <taxon>Bacteria</taxon>
        <taxon>Pseudomonadati</taxon>
        <taxon>Pseudomonadota</taxon>
        <taxon>Alphaproteobacteria</taxon>
        <taxon>Candidatus Pelagibacterales</taxon>
        <taxon>Candidatus Pelagibacteraceae</taxon>
        <taxon>Candidatus Pelagibacter</taxon>
    </lineage>
</organism>
<dbReference type="Gene3D" id="3.90.550.10">
    <property type="entry name" value="Spore Coat Polysaccharide Biosynthesis Protein SpsA, Chain A"/>
    <property type="match status" value="1"/>
</dbReference>
<dbReference type="RefSeq" id="WP_169036364.1">
    <property type="nucleotide sequence ID" value="NZ_LANA01000002.1"/>
</dbReference>
<dbReference type="SUPFAM" id="SSF102114">
    <property type="entry name" value="Radical SAM enzymes"/>
    <property type="match status" value="1"/>
</dbReference>
<keyword evidence="2" id="KW-0949">S-adenosyl-L-methionine</keyword>
<proteinExistence type="inferred from homology"/>
<evidence type="ECO:0000256" key="7">
    <source>
        <dbReference type="SAM" id="Phobius"/>
    </source>
</evidence>
<feature type="transmembrane region" description="Helical" evidence="7">
    <location>
        <begin position="301"/>
        <end position="327"/>
    </location>
</feature>
<evidence type="ECO:0000256" key="3">
    <source>
        <dbReference type="ARBA" id="ARBA00022723"/>
    </source>
</evidence>
<gene>
    <name evidence="9" type="ORF">VP91_00010120</name>
</gene>
<keyword evidence="7" id="KW-1133">Transmembrane helix</keyword>
<comment type="cofactor">
    <cofactor evidence="1">
        <name>[4Fe-4S] cluster</name>
        <dbReference type="ChEBI" id="CHEBI:49883"/>
    </cofactor>
</comment>
<feature type="domain" description="Radical SAM core" evidence="8">
    <location>
        <begin position="350"/>
        <end position="578"/>
    </location>
</feature>
<dbReference type="PANTHER" id="PTHR43273:SF3">
    <property type="entry name" value="ANAEROBIC SULFATASE-MATURATING ENZYME HOMOLOG ASLB-RELATED"/>
    <property type="match status" value="1"/>
</dbReference>
<dbReference type="InterPro" id="IPR019290">
    <property type="entry name" value="GlycosylTrfase-like_prok"/>
</dbReference>
<keyword evidence="4" id="KW-0408">Iron</keyword>
<reference evidence="9 10" key="1">
    <citation type="submission" date="2019-07" db="EMBL/GenBank/DDBJ databases">
        <title>SAR11 Genome Evolution.</title>
        <authorList>
            <person name="Giovannoni S."/>
        </authorList>
    </citation>
    <scope>NUCLEOTIDE SEQUENCE [LARGE SCALE GENOMIC DNA]</scope>
    <source>
        <strain evidence="9 10">HTCC9565</strain>
    </source>
</reference>
<dbReference type="SFLD" id="SFLDS00029">
    <property type="entry name" value="Radical_SAM"/>
    <property type="match status" value="1"/>
</dbReference>
<dbReference type="Pfam" id="PF10111">
    <property type="entry name" value="Glyco_tranf_2_2"/>
    <property type="match status" value="1"/>
</dbReference>
<dbReference type="InterPro" id="IPR023867">
    <property type="entry name" value="Sulphatase_maturase_rSAM"/>
</dbReference>
<evidence type="ECO:0000256" key="1">
    <source>
        <dbReference type="ARBA" id="ARBA00001966"/>
    </source>
</evidence>
<dbReference type="InterPro" id="IPR029044">
    <property type="entry name" value="Nucleotide-diphossugar_trans"/>
</dbReference>
<protein>
    <submittedName>
        <fullName evidence="9">MoaA/NifB/PqqE/SkfB family radical SAM enzyme</fullName>
    </submittedName>
</protein>
<dbReference type="SUPFAM" id="SSF53448">
    <property type="entry name" value="Nucleotide-diphospho-sugar transferases"/>
    <property type="match status" value="1"/>
</dbReference>
<dbReference type="PROSITE" id="PS51918">
    <property type="entry name" value="RADICAL_SAM"/>
    <property type="match status" value="1"/>
</dbReference>
<dbReference type="EMBL" id="LANA01000002">
    <property type="protein sequence ID" value="NMN67863.1"/>
    <property type="molecule type" value="Genomic_DNA"/>
</dbReference>
<dbReference type="Proteomes" id="UP001166004">
    <property type="component" value="Unassembled WGS sequence"/>
</dbReference>
<keyword evidence="7" id="KW-0812">Transmembrane</keyword>
<evidence type="ECO:0000256" key="4">
    <source>
        <dbReference type="ARBA" id="ARBA00023004"/>
    </source>
</evidence>
<evidence type="ECO:0000313" key="9">
    <source>
        <dbReference type="EMBL" id="NMN67863.1"/>
    </source>
</evidence>
<keyword evidence="3" id="KW-0479">Metal-binding</keyword>
<dbReference type="Pfam" id="PF04055">
    <property type="entry name" value="Radical_SAM"/>
    <property type="match status" value="1"/>
</dbReference>
<keyword evidence="5" id="KW-0411">Iron-sulfur</keyword>
<dbReference type="SFLD" id="SFLDG01067">
    <property type="entry name" value="SPASM/twitch_domain_containing"/>
    <property type="match status" value="1"/>
</dbReference>
<dbReference type="CDD" id="cd21109">
    <property type="entry name" value="SPASM"/>
    <property type="match status" value="1"/>
</dbReference>
<evidence type="ECO:0000256" key="2">
    <source>
        <dbReference type="ARBA" id="ARBA00022691"/>
    </source>
</evidence>
<name>A0ABX1T496_PELUQ</name>
<dbReference type="InterPro" id="IPR058240">
    <property type="entry name" value="rSAM_sf"/>
</dbReference>
<dbReference type="InterPro" id="IPR007197">
    <property type="entry name" value="rSAM"/>
</dbReference>
<sequence length="695" mass="81000">MSESLGIIIPDYKSPFLEEVIKNALLLNPEKIVVSNFETPETLFIQNKFNHIKSIQFLNFDNRKNPGDYRNEGVQKCFSKNLLFLDSDIRISSQSIGYIENLLKSDLNENTIYWGIYSKSSQGVFSKIQNKILRYRFSKKFFNRCLKNNKPYCGQSSHFLITRKTFNKIGGFNPYLRIREDNDFCIRSSLLGVKNSLDEKFEADHLKFFSLYSDYFQKPFHATKVKVVEPKIFNRASSQIGLNLLLSWIVVPIFFIVLSSLLILSLISVKIYLLGNLLSLLISFILLPKKIYNDLNFKEKVYFFFLLPLIGFNFLAGGFLGLAYGLFLNAHRFTVFLIDYTKIFFKIIYRNGNPIQIVNFITARCNLRCNHCFYKDTLNAAEPGEMNLSIINEYTKNFGSVLWYALGGGEPFIRSDLYKLYEKVETNCRPKVFTIPTNGWYKDRIFLSTLRMLQFSKGKRPIIIQFSLDGNKEMHDQIRGNKSHEKVLESLEMLKQLQKIYKQLHFSVITVVTNENRDIYPQLIDDLLKFETNQININLFRYGTLDHPPIPDETLDKYKASVERYEGFIKKRQMKRYSFLGAKLMRLKEALQKDLIYDVAKNDKFVTPCTAGSLSYVVWEDGRVNACEILPDTIGNVNNSTFPKNIFKSNKAKELRKKIKDTKCKCTYECAMSTNTFFSWNMTKKLIWAYISNRV</sequence>
<dbReference type="CDD" id="cd01335">
    <property type="entry name" value="Radical_SAM"/>
    <property type="match status" value="1"/>
</dbReference>
<keyword evidence="10" id="KW-1185">Reference proteome</keyword>
<accession>A0ABX1T496</accession>
<dbReference type="CDD" id="cd00761">
    <property type="entry name" value="Glyco_tranf_GTA_type"/>
    <property type="match status" value="1"/>
</dbReference>
<comment type="caution">
    <text evidence="9">The sequence shown here is derived from an EMBL/GenBank/DDBJ whole genome shotgun (WGS) entry which is preliminary data.</text>
</comment>
<comment type="similarity">
    <text evidence="6">Belongs to the radical SAM superfamily. Anaerobic sulfatase-maturating enzyme family.</text>
</comment>
<feature type="transmembrane region" description="Helical" evidence="7">
    <location>
        <begin position="271"/>
        <end position="289"/>
    </location>
</feature>